<organism evidence="2 3">
    <name type="scientific">Paecilomyces lecythidis</name>
    <dbReference type="NCBI Taxonomy" id="3004212"/>
    <lineage>
        <taxon>Eukaryota</taxon>
        <taxon>Fungi</taxon>
        <taxon>Dikarya</taxon>
        <taxon>Ascomycota</taxon>
        <taxon>Pezizomycotina</taxon>
        <taxon>Eurotiomycetes</taxon>
        <taxon>Eurotiomycetidae</taxon>
        <taxon>Eurotiales</taxon>
        <taxon>Thermoascaceae</taxon>
        <taxon>Paecilomyces</taxon>
    </lineage>
</organism>
<evidence type="ECO:0000313" key="3">
    <source>
        <dbReference type="Proteomes" id="UP001583193"/>
    </source>
</evidence>
<reference evidence="2 3" key="1">
    <citation type="journal article" date="2024" name="IMA Fungus">
        <title>IMA Genome - F19 : A genome assembly and annotation guide to empower mycologists, including annotated draft genome sequences of Ceratocystis pirilliformis, Diaporthe australafricana, Fusarium ophioides, Paecilomyces lecythidis, and Sporothrix stenoceras.</title>
        <authorList>
            <person name="Aylward J."/>
            <person name="Wilson A.M."/>
            <person name="Visagie C.M."/>
            <person name="Spraker J."/>
            <person name="Barnes I."/>
            <person name="Buitendag C."/>
            <person name="Ceriani C."/>
            <person name="Del Mar Angel L."/>
            <person name="du Plessis D."/>
            <person name="Fuchs T."/>
            <person name="Gasser K."/>
            <person name="Kramer D."/>
            <person name="Li W."/>
            <person name="Munsamy K."/>
            <person name="Piso A."/>
            <person name="Price J.L."/>
            <person name="Sonnekus B."/>
            <person name="Thomas C."/>
            <person name="van der Nest A."/>
            <person name="van Dijk A."/>
            <person name="van Heerden A."/>
            <person name="van Vuuren N."/>
            <person name="Yilmaz N."/>
            <person name="Duong T.A."/>
            <person name="van der Merwe N.A."/>
            <person name="Wingfield M.J."/>
            <person name="Wingfield B.D."/>
        </authorList>
    </citation>
    <scope>NUCLEOTIDE SEQUENCE [LARGE SCALE GENOMIC DNA]</scope>
    <source>
        <strain evidence="2 3">CMW 18167</strain>
    </source>
</reference>
<feature type="compositionally biased region" description="Polar residues" evidence="1">
    <location>
        <begin position="108"/>
        <end position="126"/>
    </location>
</feature>
<protein>
    <recommendedName>
        <fullName evidence="4">Retrotransposon gag domain-containing protein</fullName>
    </recommendedName>
</protein>
<evidence type="ECO:0000256" key="1">
    <source>
        <dbReference type="SAM" id="MobiDB-lite"/>
    </source>
</evidence>
<feature type="compositionally biased region" description="Basic residues" evidence="1">
    <location>
        <begin position="351"/>
        <end position="370"/>
    </location>
</feature>
<accession>A0ABR3XZR0</accession>
<dbReference type="EMBL" id="JAVDPF010000007">
    <property type="protein sequence ID" value="KAL1881522.1"/>
    <property type="molecule type" value="Genomic_DNA"/>
</dbReference>
<name>A0ABR3XZR0_9EURO</name>
<proteinExistence type="predicted"/>
<keyword evidence="3" id="KW-1185">Reference proteome</keyword>
<feature type="region of interest" description="Disordered" evidence="1">
    <location>
        <begin position="75"/>
        <end position="126"/>
    </location>
</feature>
<gene>
    <name evidence="2" type="ORF">Plec18167_003118</name>
</gene>
<evidence type="ECO:0008006" key="4">
    <source>
        <dbReference type="Google" id="ProtNLM"/>
    </source>
</evidence>
<comment type="caution">
    <text evidence="2">The sequence shown here is derived from an EMBL/GenBank/DDBJ whole genome shotgun (WGS) entry which is preliminary data.</text>
</comment>
<evidence type="ECO:0000313" key="2">
    <source>
        <dbReference type="EMBL" id="KAL1881522.1"/>
    </source>
</evidence>
<dbReference type="Proteomes" id="UP001583193">
    <property type="component" value="Unassembled WGS sequence"/>
</dbReference>
<feature type="region of interest" description="Disordered" evidence="1">
    <location>
        <begin position="346"/>
        <end position="370"/>
    </location>
</feature>
<sequence length="370" mass="42781">MTDEPIIVTKQEIKGNLQAVDVVCQKTEDTTRELSSNSQLDAETRQRLDEIQRDVRILQLAASDIHRRVAEIVERAPPGSFDPPGEKLQSTTTVAGATTDRSDDKQTPAITLTGTAQQTPGTSSDTQLNQATNLAMIDPDEEPWGRWLPRDLPKEYVLQDFIDFEDWHFMVKNRLDDLGLADLINAEIPRPPQDDIQTYEKWRKMSLRVNIWLCNQVSQPILKLRPMRSTELTFADEHMAFFREQASSYKVSAVNRTWHAVMNMKRSQFDSLEKYVEEWRRTILKAEQQDLFLGAILELLRNVKDDIPDWTRSIIMRLYMDQPEELSQEEFHRYCDKVIHAGQSSVLTTMPKKKSRGRNRRGKNTRSHVG</sequence>